<dbReference type="OrthoDB" id="251456at2"/>
<dbReference type="Proteomes" id="UP000245802">
    <property type="component" value="Chromosome"/>
</dbReference>
<reference evidence="1 2" key="1">
    <citation type="submission" date="2018-01" db="EMBL/GenBank/DDBJ databases">
        <title>G. obscuriglobus.</title>
        <authorList>
            <person name="Franke J."/>
            <person name="Blomberg W."/>
            <person name="Selmecki A."/>
        </authorList>
    </citation>
    <scope>NUCLEOTIDE SEQUENCE [LARGE SCALE GENOMIC DNA]</scope>
    <source>
        <strain evidence="1 2">DSM 5831</strain>
    </source>
</reference>
<sequence length="155" mass="17328">MFAHVQQTRAETAADQDALRISIDTKAKVKVGDFSRGGEARGGEAVRALDHDIAPESILVPFGVLEMNRGAVPIHQPWFLFGHSKETSDFLADGLDLWWNERKVVHGGVRRLHIELDNGPEVASSRTQFLNRMVGFADRHRVTVELAYLPPHHSK</sequence>
<dbReference type="AlphaFoldDB" id="A0A2Z3GVP3"/>
<dbReference type="Pfam" id="PF07592">
    <property type="entry name" value="DDE_Tnp_ISAZ013"/>
    <property type="match status" value="1"/>
</dbReference>
<evidence type="ECO:0000313" key="1">
    <source>
        <dbReference type="EMBL" id="AWM38489.1"/>
    </source>
</evidence>
<organism evidence="1 2">
    <name type="scientific">Gemmata obscuriglobus</name>
    <dbReference type="NCBI Taxonomy" id="114"/>
    <lineage>
        <taxon>Bacteria</taxon>
        <taxon>Pseudomonadati</taxon>
        <taxon>Planctomycetota</taxon>
        <taxon>Planctomycetia</taxon>
        <taxon>Gemmatales</taxon>
        <taxon>Gemmataceae</taxon>
        <taxon>Gemmata</taxon>
    </lineage>
</organism>
<dbReference type="EMBL" id="CP025958">
    <property type="protein sequence ID" value="AWM38489.1"/>
    <property type="molecule type" value="Genomic_DNA"/>
</dbReference>
<keyword evidence="2" id="KW-1185">Reference proteome</keyword>
<accession>A0A2Z3GVP3</accession>
<evidence type="ECO:0008006" key="3">
    <source>
        <dbReference type="Google" id="ProtNLM"/>
    </source>
</evidence>
<proteinExistence type="predicted"/>
<protein>
    <recommendedName>
        <fullName evidence="3">Transposase</fullName>
    </recommendedName>
</protein>
<dbReference type="KEGG" id="gog:C1280_16835"/>
<gene>
    <name evidence="1" type="ORF">C1280_16835</name>
</gene>
<name>A0A2Z3GVP3_9BACT</name>
<dbReference type="InterPro" id="IPR011518">
    <property type="entry name" value="Transposase_36"/>
</dbReference>
<evidence type="ECO:0000313" key="2">
    <source>
        <dbReference type="Proteomes" id="UP000245802"/>
    </source>
</evidence>